<feature type="domain" description="Glycosyltransferase 2-like" evidence="4">
    <location>
        <begin position="5"/>
        <end position="139"/>
    </location>
</feature>
<protein>
    <submittedName>
        <fullName evidence="5">Glycosyl transferase</fullName>
    </submittedName>
    <submittedName>
        <fullName evidence="6">Glycosyltransferase family 2 protein</fullName>
    </submittedName>
</protein>
<dbReference type="OrthoDB" id="1142396at2"/>
<dbReference type="RefSeq" id="WP_053328258.1">
    <property type="nucleotide sequence ID" value="NZ_CP009928.1"/>
</dbReference>
<evidence type="ECO:0000259" key="4">
    <source>
        <dbReference type="Pfam" id="PF00535"/>
    </source>
</evidence>
<evidence type="ECO:0000313" key="7">
    <source>
        <dbReference type="Proteomes" id="UP000035213"/>
    </source>
</evidence>
<dbReference type="CDD" id="cd06423">
    <property type="entry name" value="CESA_like"/>
    <property type="match status" value="1"/>
</dbReference>
<dbReference type="KEGG" id="cgn:OK18_13050"/>
<evidence type="ECO:0000313" key="5">
    <source>
        <dbReference type="EMBL" id="AKK73408.1"/>
    </source>
</evidence>
<dbReference type="AlphaFoldDB" id="A0A0G3M5U5"/>
<keyword evidence="2" id="KW-0328">Glycosyltransferase</keyword>
<evidence type="ECO:0000256" key="3">
    <source>
        <dbReference type="ARBA" id="ARBA00022679"/>
    </source>
</evidence>
<reference evidence="5 7" key="1">
    <citation type="submission" date="2014-11" db="EMBL/GenBank/DDBJ databases">
        <authorList>
            <person name="Park G.-S."/>
            <person name="Hong S.-J."/>
            <person name="Jung B.K."/>
            <person name="Khan A.R."/>
            <person name="Kwak Y."/>
            <person name="Shin J.-H."/>
        </authorList>
    </citation>
    <scope>NUCLEOTIDE SEQUENCE [LARGE SCALE GENOMIC DNA]</scope>
    <source>
        <strain evidence="5 7">DSM 27622</strain>
    </source>
</reference>
<dbReference type="InterPro" id="IPR029044">
    <property type="entry name" value="Nucleotide-diphossugar_trans"/>
</dbReference>
<dbReference type="PANTHER" id="PTHR43630">
    <property type="entry name" value="POLY-BETA-1,6-N-ACETYL-D-GLUCOSAMINE SYNTHASE"/>
    <property type="match status" value="1"/>
</dbReference>
<dbReference type="GO" id="GO:0016757">
    <property type="term" value="F:glycosyltransferase activity"/>
    <property type="evidence" value="ECO:0007669"/>
    <property type="project" value="UniProtKB-KW"/>
</dbReference>
<dbReference type="Pfam" id="PF00535">
    <property type="entry name" value="Glycos_transf_2"/>
    <property type="match status" value="1"/>
</dbReference>
<organism evidence="5 7">
    <name type="scientific">Chryseobacterium gallinarum</name>
    <dbReference type="NCBI Taxonomy" id="1324352"/>
    <lineage>
        <taxon>Bacteria</taxon>
        <taxon>Pseudomonadati</taxon>
        <taxon>Bacteroidota</taxon>
        <taxon>Flavobacteriia</taxon>
        <taxon>Flavobacteriales</taxon>
        <taxon>Weeksellaceae</taxon>
        <taxon>Chryseobacterium group</taxon>
        <taxon>Chryseobacterium</taxon>
    </lineage>
</organism>
<dbReference type="PANTHER" id="PTHR43630:SF1">
    <property type="entry name" value="POLY-BETA-1,6-N-ACETYL-D-GLUCOSAMINE SYNTHASE"/>
    <property type="match status" value="1"/>
</dbReference>
<reference evidence="6 8" key="2">
    <citation type="submission" date="2019-09" db="EMBL/GenBank/DDBJ databases">
        <title>FDA dAtabase for Regulatory Grade micrObial Sequences (FDA-ARGOS): Supporting development and validation of Infectious Disease Dx tests.</title>
        <authorList>
            <person name="Sciortino C."/>
            <person name="Tallon L."/>
            <person name="Sadzewicz L."/>
            <person name="Vavikolanu K."/>
            <person name="Mehta A."/>
            <person name="Aluvathingal J."/>
            <person name="Nadendla S."/>
            <person name="Nandy P."/>
            <person name="Geyer C."/>
            <person name="Yan Y."/>
            <person name="Sichtig H."/>
        </authorList>
    </citation>
    <scope>NUCLEOTIDE SEQUENCE [LARGE SCALE GENOMIC DNA]</scope>
    <source>
        <strain evidence="6 8">FDAARGOS_636</strain>
    </source>
</reference>
<dbReference type="Gene3D" id="3.90.550.10">
    <property type="entry name" value="Spore Coat Polysaccharide Biosynthesis Protein SpsA, Chain A"/>
    <property type="match status" value="1"/>
</dbReference>
<dbReference type="SUPFAM" id="SSF53448">
    <property type="entry name" value="Nucleotide-diphospho-sugar transferases"/>
    <property type="match status" value="1"/>
</dbReference>
<dbReference type="Proteomes" id="UP000501570">
    <property type="component" value="Chromosome"/>
</dbReference>
<dbReference type="EMBL" id="CP050995">
    <property type="protein sequence ID" value="QIY90790.1"/>
    <property type="molecule type" value="Genomic_DNA"/>
</dbReference>
<proteinExistence type="inferred from homology"/>
<comment type="similarity">
    <text evidence="1">Belongs to the glycosyltransferase 2 family.</text>
</comment>
<gene>
    <name evidence="6" type="ORF">FOB44_08975</name>
    <name evidence="5" type="ORF">OK18_13050</name>
</gene>
<keyword evidence="8" id="KW-1185">Reference proteome</keyword>
<name>A0A0G3M5U5_CHRGL</name>
<evidence type="ECO:0000256" key="2">
    <source>
        <dbReference type="ARBA" id="ARBA00022676"/>
    </source>
</evidence>
<evidence type="ECO:0000256" key="1">
    <source>
        <dbReference type="ARBA" id="ARBA00006739"/>
    </source>
</evidence>
<accession>A0A0G3M5U5</accession>
<keyword evidence="3 5" id="KW-0808">Transferase</keyword>
<dbReference type="STRING" id="1324352.OK18_13050"/>
<evidence type="ECO:0000313" key="8">
    <source>
        <dbReference type="Proteomes" id="UP000501570"/>
    </source>
</evidence>
<dbReference type="PATRIC" id="fig|1324352.5.peg.2711"/>
<sequence>MRFLIIIPAHNEETNLSFTLDSLLQQSQKDFKVVVVNDGSTDKTSEVIRRYTASDARFETITLQKSEHQPGSKVVHAFKSGLQTQAIDNFDIICKFDADIILPENYLQAVENAFINNPEYGLVGGLLYVEKEGNWVYEGNSNKHHVRGPMKAYRKECFLQMGGLRETLGWDNIDAILLKNKGWKEIVLPQLHVKLMKIKGADYTIKPADYYGRYFYFLGLNRLMAYIASSKEAMKSKSLSFFFDIISSYEHCKSRKLELKITKEEQKVINDQRWKMLKKKWLKI</sequence>
<evidence type="ECO:0000313" key="6">
    <source>
        <dbReference type="EMBL" id="QIY90790.1"/>
    </source>
</evidence>
<dbReference type="EMBL" id="CP009928">
    <property type="protein sequence ID" value="AKK73408.1"/>
    <property type="molecule type" value="Genomic_DNA"/>
</dbReference>
<dbReference type="InterPro" id="IPR001173">
    <property type="entry name" value="Glyco_trans_2-like"/>
</dbReference>
<dbReference type="Proteomes" id="UP000035213">
    <property type="component" value="Chromosome"/>
</dbReference>